<dbReference type="PROSITE" id="PS51257">
    <property type="entry name" value="PROKAR_LIPOPROTEIN"/>
    <property type="match status" value="1"/>
</dbReference>
<comment type="caution">
    <text evidence="1">The sequence shown here is derived from an EMBL/GenBank/DDBJ whole genome shotgun (WGS) entry which is preliminary data.</text>
</comment>
<dbReference type="InterPro" id="IPR011990">
    <property type="entry name" value="TPR-like_helical_dom_sf"/>
</dbReference>
<accession>A0AAW9S7W8</accession>
<sequence length="505" mass="57369">MRLINYIGSAVLTVALVFSSCNTKEFQDLNINPVAADNINPGFILTYTQLQTSGERYENWRAVLIYQSTMIQHFATLPGYWAGDKYTYIGSYSASLWDRAYRNYVRDLVNLVEITKEDPALINFNAIARIWKVFAMHRLTDHYGDVPYFEAGRGFLDVNFNPRYDAQEDIYMDMLKELDEAAMALSDAEGTPEDQDLIYGGDLAKWKRFAYSMMLRLGMRMTKVNASQAEQWVTRAIAGGVMTSNDDICFIPHDTGPGGLQRNGIGEVFNYDPDSKTYTNDDSPRLSLTFVTYLEDHNDPRLDLYSWVVSGGEPKGMPNGLDATTIQDYEGGSDLDTYSRINPLFVLVSSPMVFQTYAEVAFLLAEAIERGWHAGNAAEMYEAGVWAAMKQYSIYDPSLEIADADIETYLAANPYNPAQWEQILGEQYWVATFLNEYEAYANWRRTDYPKLTPVNYPGNQTNGTIPRRLRYPGGEASLNPDNYQAAINRQGPDLLTTRMWWDVEQ</sequence>
<proteinExistence type="predicted"/>
<dbReference type="Gene3D" id="1.25.40.390">
    <property type="match status" value="1"/>
</dbReference>
<dbReference type="RefSeq" id="WP_346821281.1">
    <property type="nucleotide sequence ID" value="NZ_JBDKWZ010000005.1"/>
</dbReference>
<dbReference type="Pfam" id="PF12771">
    <property type="entry name" value="SusD-like_2"/>
    <property type="match status" value="1"/>
</dbReference>
<keyword evidence="2" id="KW-1185">Reference proteome</keyword>
<dbReference type="Proteomes" id="UP001403385">
    <property type="component" value="Unassembled WGS sequence"/>
</dbReference>
<name>A0AAW9S7W8_9BACT</name>
<keyword evidence="1" id="KW-0449">Lipoprotein</keyword>
<dbReference type="SUPFAM" id="SSF48452">
    <property type="entry name" value="TPR-like"/>
    <property type="match status" value="1"/>
</dbReference>
<gene>
    <name evidence="1" type="ORF">AAG747_11320</name>
</gene>
<dbReference type="InterPro" id="IPR041662">
    <property type="entry name" value="SusD-like_2"/>
</dbReference>
<dbReference type="EMBL" id="JBDKWZ010000005">
    <property type="protein sequence ID" value="MEN7548503.1"/>
    <property type="molecule type" value="Genomic_DNA"/>
</dbReference>
<evidence type="ECO:0000313" key="2">
    <source>
        <dbReference type="Proteomes" id="UP001403385"/>
    </source>
</evidence>
<protein>
    <submittedName>
        <fullName evidence="1">SusD/RagB family nutrient-binding outer membrane lipoprotein</fullName>
    </submittedName>
</protein>
<evidence type="ECO:0000313" key="1">
    <source>
        <dbReference type="EMBL" id="MEN7548503.1"/>
    </source>
</evidence>
<dbReference type="AlphaFoldDB" id="A0AAW9S7W8"/>
<reference evidence="1 2" key="1">
    <citation type="submission" date="2024-04" db="EMBL/GenBank/DDBJ databases">
        <title>Novel genus in family Flammeovirgaceae.</title>
        <authorList>
            <person name="Nguyen T.H."/>
            <person name="Vuong T.Q."/>
            <person name="Le H."/>
            <person name="Kim S.-G."/>
        </authorList>
    </citation>
    <scope>NUCLEOTIDE SEQUENCE [LARGE SCALE GENOMIC DNA]</scope>
    <source>
        <strain evidence="1 2">JCM 23209</strain>
    </source>
</reference>
<organism evidence="1 2">
    <name type="scientific">Rapidithrix thailandica</name>
    <dbReference type="NCBI Taxonomy" id="413964"/>
    <lineage>
        <taxon>Bacteria</taxon>
        <taxon>Pseudomonadati</taxon>
        <taxon>Bacteroidota</taxon>
        <taxon>Cytophagia</taxon>
        <taxon>Cytophagales</taxon>
        <taxon>Flammeovirgaceae</taxon>
        <taxon>Rapidithrix</taxon>
    </lineage>
</organism>